<accession>A0A2P4Y9K7</accession>
<evidence type="ECO:0000313" key="2">
    <source>
        <dbReference type="EMBL" id="POM74491.1"/>
    </source>
</evidence>
<evidence type="ECO:0000259" key="1">
    <source>
        <dbReference type="Pfam" id="PF05699"/>
    </source>
</evidence>
<protein>
    <recommendedName>
        <fullName evidence="1">HAT C-terminal dimerisation domain-containing protein</fullName>
    </recommendedName>
</protein>
<dbReference type="GO" id="GO:0046983">
    <property type="term" value="F:protein dimerization activity"/>
    <property type="evidence" value="ECO:0007669"/>
    <property type="project" value="InterPro"/>
</dbReference>
<dbReference type="Pfam" id="PF05699">
    <property type="entry name" value="Dimer_Tnp_hAT"/>
    <property type="match status" value="1"/>
</dbReference>
<proteinExistence type="predicted"/>
<organism evidence="2 3">
    <name type="scientific">Phytophthora palmivora</name>
    <dbReference type="NCBI Taxonomy" id="4796"/>
    <lineage>
        <taxon>Eukaryota</taxon>
        <taxon>Sar</taxon>
        <taxon>Stramenopiles</taxon>
        <taxon>Oomycota</taxon>
        <taxon>Peronosporomycetes</taxon>
        <taxon>Peronosporales</taxon>
        <taxon>Peronosporaceae</taxon>
        <taxon>Phytophthora</taxon>
    </lineage>
</organism>
<gene>
    <name evidence="2" type="ORF">PHPALM_8543</name>
</gene>
<evidence type="ECO:0000313" key="3">
    <source>
        <dbReference type="Proteomes" id="UP000237271"/>
    </source>
</evidence>
<reference evidence="2 3" key="1">
    <citation type="journal article" date="2017" name="Genome Biol. Evol.">
        <title>Phytophthora megakarya and P. palmivora, closely related causal agents of cacao black pod rot, underwent increases in genome sizes and gene numbers by different mechanisms.</title>
        <authorList>
            <person name="Ali S.S."/>
            <person name="Shao J."/>
            <person name="Lary D.J."/>
            <person name="Kronmiller B."/>
            <person name="Shen D."/>
            <person name="Strem M.D."/>
            <person name="Amoako-Attah I."/>
            <person name="Akrofi A.Y."/>
            <person name="Begoude B.A."/>
            <person name="Ten Hoopen G.M."/>
            <person name="Coulibaly K."/>
            <person name="Kebe B.I."/>
            <person name="Melnick R.L."/>
            <person name="Guiltinan M.J."/>
            <person name="Tyler B.M."/>
            <person name="Meinhardt L.W."/>
            <person name="Bailey B.A."/>
        </authorList>
    </citation>
    <scope>NUCLEOTIDE SEQUENCE [LARGE SCALE GENOMIC DNA]</scope>
    <source>
        <strain evidence="3">sbr112.9</strain>
    </source>
</reference>
<dbReference type="OrthoDB" id="124913at2759"/>
<dbReference type="InterPro" id="IPR008906">
    <property type="entry name" value="HATC_C_dom"/>
</dbReference>
<sequence length="210" mass="24052">MESVTDQLAHFSLGEVQEVGVASSYSLLLRRMISMSLELEYLNRLVLENSSLTRKEFTQRRVAVKLNDFSAAGSRVEMPTENDEVQAVYDDLLMQSCISWNQWKGLVVKWSCSTSTGKYNALQLYREVDILAWFRGIGQVEFPAVAALARIYLGKPLSAAPQERFFSLSSYVVNDLRTCLDEKRVEMMCLMKGNWKEYKELLKEKKATVH</sequence>
<comment type="caution">
    <text evidence="2">The sequence shown here is derived from an EMBL/GenBank/DDBJ whole genome shotgun (WGS) entry which is preliminary data.</text>
</comment>
<dbReference type="InterPro" id="IPR012337">
    <property type="entry name" value="RNaseH-like_sf"/>
</dbReference>
<dbReference type="EMBL" id="NCKW01004862">
    <property type="protein sequence ID" value="POM74491.1"/>
    <property type="molecule type" value="Genomic_DNA"/>
</dbReference>
<dbReference type="SUPFAM" id="SSF53098">
    <property type="entry name" value="Ribonuclease H-like"/>
    <property type="match status" value="1"/>
</dbReference>
<keyword evidence="3" id="KW-1185">Reference proteome</keyword>
<dbReference type="Proteomes" id="UP000237271">
    <property type="component" value="Unassembled WGS sequence"/>
</dbReference>
<feature type="domain" description="HAT C-terminal dimerisation" evidence="1">
    <location>
        <begin position="123"/>
        <end position="193"/>
    </location>
</feature>
<name>A0A2P4Y9K7_9STRA</name>
<dbReference type="AlphaFoldDB" id="A0A2P4Y9K7"/>